<evidence type="ECO:0000259" key="4">
    <source>
        <dbReference type="Pfam" id="PF25917"/>
    </source>
</evidence>
<reference evidence="5 6" key="1">
    <citation type="submission" date="2016-05" db="EMBL/GenBank/DDBJ databases">
        <title>Compelete Genome Sequence of Bacteriochlorophyll-Synthesizing Bacterium Porphyrobacter neustonensis DSM 9434.</title>
        <authorList>
            <person name="Shi X.-L."/>
            <person name="Wu Y.-H."/>
            <person name="Cheng H."/>
            <person name="Xu L."/>
            <person name="Zhang X.-Q."/>
            <person name="Wang C.-S."/>
            <person name="Xu X.-W."/>
        </authorList>
    </citation>
    <scope>NUCLEOTIDE SEQUENCE [LARGE SCALE GENOMIC DNA]</scope>
    <source>
        <strain evidence="5 6">DSM 9434</strain>
    </source>
</reference>
<protein>
    <submittedName>
        <fullName evidence="5">Efflux transporter periplasmic adaptor subunit</fullName>
    </submittedName>
</protein>
<feature type="chain" id="PRO_5008251911" evidence="3">
    <location>
        <begin position="22"/>
        <end position="355"/>
    </location>
</feature>
<dbReference type="Proteomes" id="UP000078263">
    <property type="component" value="Chromosome"/>
</dbReference>
<dbReference type="InterPro" id="IPR006143">
    <property type="entry name" value="RND_pump_MFP"/>
</dbReference>
<keyword evidence="6" id="KW-1185">Reference proteome</keyword>
<dbReference type="Gene3D" id="2.40.50.100">
    <property type="match status" value="1"/>
</dbReference>
<dbReference type="PROSITE" id="PS51257">
    <property type="entry name" value="PROKAR_LIPOPROTEIN"/>
    <property type="match status" value="1"/>
</dbReference>
<feature type="signal peptide" evidence="3">
    <location>
        <begin position="1"/>
        <end position="21"/>
    </location>
</feature>
<evidence type="ECO:0000313" key="5">
    <source>
        <dbReference type="EMBL" id="ANK14384.1"/>
    </source>
</evidence>
<evidence type="ECO:0000313" key="6">
    <source>
        <dbReference type="Proteomes" id="UP000078263"/>
    </source>
</evidence>
<dbReference type="GO" id="GO:0015562">
    <property type="term" value="F:efflux transmembrane transporter activity"/>
    <property type="evidence" value="ECO:0007669"/>
    <property type="project" value="TreeGrafter"/>
</dbReference>
<dbReference type="NCBIfam" id="TIGR01730">
    <property type="entry name" value="RND_mfp"/>
    <property type="match status" value="1"/>
</dbReference>
<dbReference type="Gene3D" id="1.10.287.470">
    <property type="entry name" value="Helix hairpin bin"/>
    <property type="match status" value="1"/>
</dbReference>
<accession>A0A192D9E7</accession>
<dbReference type="Gene3D" id="2.40.30.170">
    <property type="match status" value="1"/>
</dbReference>
<dbReference type="Gene3D" id="2.40.420.20">
    <property type="match status" value="1"/>
</dbReference>
<dbReference type="SUPFAM" id="SSF111369">
    <property type="entry name" value="HlyD-like secretion proteins"/>
    <property type="match status" value="1"/>
</dbReference>
<dbReference type="PANTHER" id="PTHR30469:SF18">
    <property type="entry name" value="RESISTANCE-NODULATION-CELL DIVISION (RND) EFFLUX MEMBRANE FUSION PROTEIN-RELATED"/>
    <property type="match status" value="1"/>
</dbReference>
<dbReference type="OrthoDB" id="7616937at2"/>
<comment type="similarity">
    <text evidence="1">Belongs to the membrane fusion protein (MFP) (TC 8.A.1) family.</text>
</comment>
<keyword evidence="3" id="KW-0732">Signal</keyword>
<name>A0A192D9E7_9SPHN</name>
<gene>
    <name evidence="5" type="ORF">A9D12_14230</name>
</gene>
<feature type="coiled-coil region" evidence="2">
    <location>
        <begin position="136"/>
        <end position="163"/>
    </location>
</feature>
<dbReference type="Pfam" id="PF25917">
    <property type="entry name" value="BSH_RND"/>
    <property type="match status" value="1"/>
</dbReference>
<evidence type="ECO:0000256" key="3">
    <source>
        <dbReference type="SAM" id="SignalP"/>
    </source>
</evidence>
<evidence type="ECO:0000256" key="1">
    <source>
        <dbReference type="ARBA" id="ARBA00009477"/>
    </source>
</evidence>
<proteinExistence type="inferred from homology"/>
<organism evidence="5 6">
    <name type="scientific">Erythrobacter neustonensis</name>
    <dbReference type="NCBI Taxonomy" id="1112"/>
    <lineage>
        <taxon>Bacteria</taxon>
        <taxon>Pseudomonadati</taxon>
        <taxon>Pseudomonadota</taxon>
        <taxon>Alphaproteobacteria</taxon>
        <taxon>Sphingomonadales</taxon>
        <taxon>Erythrobacteraceae</taxon>
        <taxon>Erythrobacter/Porphyrobacter group</taxon>
        <taxon>Erythrobacter</taxon>
    </lineage>
</organism>
<dbReference type="KEGG" id="pns:A9D12_14230"/>
<sequence>MRRRAALLGLPLCLAALSGCSEPETDPRTLPPLVRATSAAPGTAGAQEFTGVVAARVQSDLGFRVGGKVVARYVEAGQTVRRGQPLMRIDGSDLALAARAAEGGVAAARARAQQTAADLARLKGLVEAGAVSASTYDQAKAAAEAASAQLATATAEARVARNQGGYSLIVADADGTVVETLAEPGQVVGAGQVVVRLARSGPREALIDLPENVRPQIGSSVGARTFGGAQGAGTLRQLSDAADPLTRTYEARYTLSGAAAGAPIGSTVTVALPQAGSDGAQIAVPLGAIRDAGKGPGVWVVSSGKDKTVTWRPVKIAAVDEESAFLSAGIKPGEVIVAMGAHLLRQGQAVRVSQK</sequence>
<dbReference type="STRING" id="1112.A9D12_14230"/>
<dbReference type="InterPro" id="IPR058625">
    <property type="entry name" value="MdtA-like_BSH"/>
</dbReference>
<evidence type="ECO:0000256" key="2">
    <source>
        <dbReference type="SAM" id="Coils"/>
    </source>
</evidence>
<dbReference type="AlphaFoldDB" id="A0A192D9E7"/>
<dbReference type="GO" id="GO:1990281">
    <property type="term" value="C:efflux pump complex"/>
    <property type="evidence" value="ECO:0007669"/>
    <property type="project" value="TreeGrafter"/>
</dbReference>
<keyword evidence="2" id="KW-0175">Coiled coil</keyword>
<dbReference type="EMBL" id="CP016033">
    <property type="protein sequence ID" value="ANK14384.1"/>
    <property type="molecule type" value="Genomic_DNA"/>
</dbReference>
<dbReference type="PANTHER" id="PTHR30469">
    <property type="entry name" value="MULTIDRUG RESISTANCE PROTEIN MDTA"/>
    <property type="match status" value="1"/>
</dbReference>
<feature type="domain" description="Multidrug resistance protein MdtA-like barrel-sandwich hybrid" evidence="4">
    <location>
        <begin position="60"/>
        <end position="192"/>
    </location>
</feature>